<dbReference type="Proteomes" id="UP000046395">
    <property type="component" value="Unassembled WGS sequence"/>
</dbReference>
<feature type="domain" description="Saposin B-type" evidence="4">
    <location>
        <begin position="212"/>
        <end position="289"/>
    </location>
</feature>
<dbReference type="GO" id="GO:0006665">
    <property type="term" value="P:sphingolipid metabolic process"/>
    <property type="evidence" value="ECO:0007669"/>
    <property type="project" value="InterPro"/>
</dbReference>
<dbReference type="InterPro" id="IPR011001">
    <property type="entry name" value="Saposin-like"/>
</dbReference>
<dbReference type="InterPro" id="IPR008138">
    <property type="entry name" value="SapB_2"/>
</dbReference>
<dbReference type="Pfam" id="PF03489">
    <property type="entry name" value="SapB_2"/>
    <property type="match status" value="1"/>
</dbReference>
<evidence type="ECO:0000256" key="2">
    <source>
        <dbReference type="ARBA" id="ARBA00023180"/>
    </source>
</evidence>
<dbReference type="InterPro" id="IPR008139">
    <property type="entry name" value="SaposinB_dom"/>
</dbReference>
<protein>
    <submittedName>
        <fullName evidence="6">Saposin B-type domain-containing protein</fullName>
    </submittedName>
</protein>
<dbReference type="WBParaSite" id="TMUE_3000011731.1">
    <property type="protein sequence ID" value="TMUE_3000011731.1"/>
    <property type="gene ID" value="WBGene00295596"/>
</dbReference>
<dbReference type="STRING" id="70415.A0A5S6QWD9"/>
<dbReference type="InterPro" id="IPR008373">
    <property type="entry name" value="Saposin"/>
</dbReference>
<keyword evidence="1" id="KW-1015">Disulfide bond</keyword>
<dbReference type="GO" id="GO:0005764">
    <property type="term" value="C:lysosome"/>
    <property type="evidence" value="ECO:0007669"/>
    <property type="project" value="InterPro"/>
</dbReference>
<keyword evidence="5" id="KW-1185">Reference proteome</keyword>
<evidence type="ECO:0000259" key="4">
    <source>
        <dbReference type="PROSITE" id="PS50015"/>
    </source>
</evidence>
<keyword evidence="2" id="KW-0325">Glycoprotein</keyword>
<name>A0A5S6QWD9_TRIMR</name>
<feature type="chain" id="PRO_5024441054" evidence="3">
    <location>
        <begin position="19"/>
        <end position="289"/>
    </location>
</feature>
<evidence type="ECO:0000256" key="3">
    <source>
        <dbReference type="SAM" id="SignalP"/>
    </source>
</evidence>
<dbReference type="PANTHER" id="PTHR11480">
    <property type="entry name" value="SAPOSIN-RELATED"/>
    <property type="match status" value="1"/>
</dbReference>
<dbReference type="GO" id="GO:0016020">
    <property type="term" value="C:membrane"/>
    <property type="evidence" value="ECO:0007669"/>
    <property type="project" value="GOC"/>
</dbReference>
<evidence type="ECO:0000313" key="5">
    <source>
        <dbReference type="Proteomes" id="UP000046395"/>
    </source>
</evidence>
<dbReference type="PANTHER" id="PTHR11480:SF99">
    <property type="entry name" value="SURFACTANT PROTEIN BB"/>
    <property type="match status" value="1"/>
</dbReference>
<dbReference type="PRINTS" id="PR01797">
    <property type="entry name" value="SAPOSIN"/>
</dbReference>
<dbReference type="PROSITE" id="PS50015">
    <property type="entry name" value="SAP_B"/>
    <property type="match status" value="2"/>
</dbReference>
<feature type="domain" description="Saposin B-type" evidence="4">
    <location>
        <begin position="119"/>
        <end position="200"/>
    </location>
</feature>
<proteinExistence type="predicted"/>
<dbReference type="SUPFAM" id="SSF47862">
    <property type="entry name" value="Saposin"/>
    <property type="match status" value="3"/>
</dbReference>
<keyword evidence="3" id="KW-0732">Signal</keyword>
<feature type="signal peptide" evidence="3">
    <location>
        <begin position="1"/>
        <end position="18"/>
    </location>
</feature>
<dbReference type="SMART" id="SM00741">
    <property type="entry name" value="SapB"/>
    <property type="match status" value="2"/>
</dbReference>
<evidence type="ECO:0000313" key="6">
    <source>
        <dbReference type="WBParaSite" id="TMUE_3000011731.1"/>
    </source>
</evidence>
<accession>A0A5S6QWD9</accession>
<dbReference type="InterPro" id="IPR051428">
    <property type="entry name" value="Sphingo_Act-Surfact_Prot"/>
</dbReference>
<reference evidence="6" key="1">
    <citation type="submission" date="2019-12" db="UniProtKB">
        <authorList>
            <consortium name="WormBaseParasite"/>
        </authorList>
    </citation>
    <scope>IDENTIFICATION</scope>
</reference>
<organism evidence="5 6">
    <name type="scientific">Trichuris muris</name>
    <name type="common">Mouse whipworm</name>
    <dbReference type="NCBI Taxonomy" id="70415"/>
    <lineage>
        <taxon>Eukaryota</taxon>
        <taxon>Metazoa</taxon>
        <taxon>Ecdysozoa</taxon>
        <taxon>Nematoda</taxon>
        <taxon>Enoplea</taxon>
        <taxon>Dorylaimia</taxon>
        <taxon>Trichinellida</taxon>
        <taxon>Trichuridae</taxon>
        <taxon>Trichuris</taxon>
    </lineage>
</organism>
<evidence type="ECO:0000256" key="1">
    <source>
        <dbReference type="ARBA" id="ARBA00023157"/>
    </source>
</evidence>
<dbReference type="Gene3D" id="1.10.225.10">
    <property type="entry name" value="Saposin-like"/>
    <property type="match status" value="2"/>
</dbReference>
<dbReference type="AlphaFoldDB" id="A0A5S6QWD9"/>
<sequence>MAILFLPAAFFIAATAAAATGEERLIPNEIPTKDQCLICKAAVNIAERAQQNKLGKEYIIGQMKQICTLSTLPTTCEVQSMHMLPYLTEATSAHALDPQICDLITATDCAKAINNRKVEGLDCTICKLWTKIVANRIVGMSRQMKYYFEMLCNSTKLDANGIKQCTDLLEKQFDQAFQALVNMFVNDALCTYGHFCLTQSQKTAKYMDKTDAEYTCSICRLFLAQFQSSIDKDKFEENYLGLLRTFCSFIPSDAQKQCNSFVDTYAKQFMEDAIFLLSPDIFCPAMGLC</sequence>